<dbReference type="AlphaFoldDB" id="A0A2K1DWF0"/>
<dbReference type="RefSeq" id="WP_103052844.1">
    <property type="nucleotide sequence ID" value="NZ_POWF01000009.1"/>
</dbReference>
<gene>
    <name evidence="2" type="ORF">C1T31_12485</name>
</gene>
<feature type="chain" id="PRO_5014332708" description="Carboxypeptidase-like regulatory domain-containing protein" evidence="1">
    <location>
        <begin position="25"/>
        <end position="494"/>
    </location>
</feature>
<accession>A0A2K1DWF0</accession>
<dbReference type="InterPro" id="IPR008969">
    <property type="entry name" value="CarboxyPept-like_regulatory"/>
</dbReference>
<keyword evidence="3" id="KW-1185">Reference proteome</keyword>
<organism evidence="2 3">
    <name type="scientific">Hanstruepera neustonica</name>
    <dbReference type="NCBI Taxonomy" id="1445657"/>
    <lineage>
        <taxon>Bacteria</taxon>
        <taxon>Pseudomonadati</taxon>
        <taxon>Bacteroidota</taxon>
        <taxon>Flavobacteriia</taxon>
        <taxon>Flavobacteriales</taxon>
        <taxon>Flavobacteriaceae</taxon>
        <taxon>Hanstruepera</taxon>
    </lineage>
</organism>
<evidence type="ECO:0000313" key="2">
    <source>
        <dbReference type="EMBL" id="PNQ72357.1"/>
    </source>
</evidence>
<dbReference type="SUPFAM" id="SSF49464">
    <property type="entry name" value="Carboxypeptidase regulatory domain-like"/>
    <property type="match status" value="1"/>
</dbReference>
<dbReference type="EMBL" id="POWF01000009">
    <property type="protein sequence ID" value="PNQ72357.1"/>
    <property type="molecule type" value="Genomic_DNA"/>
</dbReference>
<proteinExistence type="predicted"/>
<dbReference type="Proteomes" id="UP000236641">
    <property type="component" value="Unassembled WGS sequence"/>
</dbReference>
<dbReference type="OrthoDB" id="1433475at2"/>
<dbReference type="Pfam" id="PF13715">
    <property type="entry name" value="CarbopepD_reg_2"/>
    <property type="match status" value="1"/>
</dbReference>
<evidence type="ECO:0008006" key="4">
    <source>
        <dbReference type="Google" id="ProtNLM"/>
    </source>
</evidence>
<feature type="signal peptide" evidence="1">
    <location>
        <begin position="1"/>
        <end position="24"/>
    </location>
</feature>
<name>A0A2K1DWF0_9FLAO</name>
<protein>
    <recommendedName>
        <fullName evidence="4">Carboxypeptidase-like regulatory domain-containing protein</fullName>
    </recommendedName>
</protein>
<evidence type="ECO:0000256" key="1">
    <source>
        <dbReference type="SAM" id="SignalP"/>
    </source>
</evidence>
<evidence type="ECO:0000313" key="3">
    <source>
        <dbReference type="Proteomes" id="UP000236641"/>
    </source>
</evidence>
<comment type="caution">
    <text evidence="2">The sequence shown here is derived from an EMBL/GenBank/DDBJ whole genome shotgun (WGS) entry which is preliminary data.</text>
</comment>
<reference evidence="2 3" key="1">
    <citation type="submission" date="2018-01" db="EMBL/GenBank/DDBJ databases">
        <title>The draft genome of Hanstruepera neustonica JCM19743.</title>
        <authorList>
            <person name="He R.-H."/>
            <person name="Du Z.-J."/>
        </authorList>
    </citation>
    <scope>NUCLEOTIDE SEQUENCE [LARGE SCALE GENOMIC DNA]</scope>
    <source>
        <strain evidence="2 3">JCM19743</strain>
    </source>
</reference>
<sequence>MFHKRITSTLFTYCYLFFSVSLFAQSINGKITNEKDEPIPFATIQIGDDYGVISNDEGNFSIATSGFKPTDSVTISCLGYEKLGMQLQEFSSKDYIMTEMVNELSEVYITDRELGIDSIMYYVNANLKKNYKIDSQAFKFFGRRTEYILGKTADFEIEKSSNFKKKQLEDFNKDFDALETSLINNKSKQYSDVVSTLYVLNDEKAKLNIEKAVRLLDEKNDQSLEKIAEKGNDIVLKHLDRNKVYTVKSGLFKISDSVSLDNREDKMGDSINTVKNVRNATFGILKNNSFASEEPALDFVTETRKYKYDLDDLTLLNDEIVYIVHFKPKRSSAKYTGTMYISNETFAVVRADYKFYEDRIGDKFNLRLLLGIKYVERNRVGSVAYKKGNNDFYYPYYISEQVDRYFYVNRPIKFIDNADSGNKVAFNFKIEGTFKERSEILMLEVNDITSANYNAAVESKKIDYLILKEYDPTVWSDYNILEPLQEMKEFKVSE</sequence>
<keyword evidence="1" id="KW-0732">Signal</keyword>